<protein>
    <recommendedName>
        <fullName evidence="1">Chorismate-utilising enzyme C-terminal domain-containing protein</fullName>
    </recommendedName>
</protein>
<reference evidence="2 3" key="1">
    <citation type="submission" date="2022-12" db="EMBL/GenBank/DDBJ databases">
        <title>Microbacterium terricola strain KV-448 chromosome, complete genome.</title>
        <authorList>
            <person name="Oshima T."/>
            <person name="Moriya T."/>
            <person name="Bessho Y."/>
        </authorList>
    </citation>
    <scope>NUCLEOTIDE SEQUENCE [LARGE SCALE GENOMIC DNA]</scope>
    <source>
        <strain evidence="2 3">KV-448</strain>
    </source>
</reference>
<dbReference type="PANTHER" id="PTHR11236">
    <property type="entry name" value="AMINOBENZOATE/ANTHRANILATE SYNTHASE"/>
    <property type="match status" value="1"/>
</dbReference>
<dbReference type="SUPFAM" id="SSF56322">
    <property type="entry name" value="ADC synthase"/>
    <property type="match status" value="1"/>
</dbReference>
<organism evidence="2 3">
    <name type="scientific">Microbacterium terricola</name>
    <dbReference type="NCBI Taxonomy" id="344163"/>
    <lineage>
        <taxon>Bacteria</taxon>
        <taxon>Bacillati</taxon>
        <taxon>Actinomycetota</taxon>
        <taxon>Actinomycetes</taxon>
        <taxon>Micrococcales</taxon>
        <taxon>Microbacteriaceae</taxon>
        <taxon>Microbacterium</taxon>
    </lineage>
</organism>
<dbReference type="NCBIfam" id="TIGR00553">
    <property type="entry name" value="pabB"/>
    <property type="match status" value="1"/>
</dbReference>
<name>A0ABM8DYG9_9MICO</name>
<dbReference type="InterPro" id="IPR005801">
    <property type="entry name" value="ADC_synthase"/>
</dbReference>
<dbReference type="PRINTS" id="PR00095">
    <property type="entry name" value="ANTSNTHASEI"/>
</dbReference>
<dbReference type="InterPro" id="IPR015890">
    <property type="entry name" value="Chorismate_C"/>
</dbReference>
<sequence length="423" mass="44198">MSEPFVAVPADGWIDPARAFALAAASDAGAFWLDAGPDATTGWSWLGTGSRESDSAPVRAVPCAGDGDAPESGPFRSGRVGWFGYEPDADLWLRVDWMLSFDHVRRRVWLLAPARAAASLLRALAALPTAPREPGSAPEQATAVARHSPERYAAMVQECRAAIRAGDAYQLCLTTRFAIDGGIDPVETYLRLRRATPAHHGGLIVAGDTALISASPERFLQVESGIVRTSPIKGTRPRGVDSADDAAQVEDLVGSVKERAENVMIVDLMRNDLSRVCEPGSVGVDALLAVETYPAVHQLVSTVSGRLRPDTTVGDLIDATFPAGSMTGAPKISAMSIVQGLEGAPRGVYSGCFGWVSDDGALDLAMVIRSIVAHEDGAYVGAGGGITWLSDPAAEVDEVALKARAPLAAAGAALPPGWAAGVR</sequence>
<keyword evidence="3" id="KW-1185">Reference proteome</keyword>
<accession>A0ABM8DYG9</accession>
<evidence type="ECO:0000313" key="2">
    <source>
        <dbReference type="EMBL" id="BDV30728.1"/>
    </source>
</evidence>
<evidence type="ECO:0000259" key="1">
    <source>
        <dbReference type="Pfam" id="PF00425"/>
    </source>
</evidence>
<dbReference type="InterPro" id="IPR005802">
    <property type="entry name" value="ADC_synth_comp_1"/>
</dbReference>
<evidence type="ECO:0000313" key="3">
    <source>
        <dbReference type="Proteomes" id="UP001317779"/>
    </source>
</evidence>
<dbReference type="RefSeq" id="WP_263798694.1">
    <property type="nucleotide sequence ID" value="NZ_AP027141.1"/>
</dbReference>
<feature type="domain" description="Chorismate-utilising enzyme C-terminal" evidence="1">
    <location>
        <begin position="149"/>
        <end position="402"/>
    </location>
</feature>
<dbReference type="EMBL" id="AP027141">
    <property type="protein sequence ID" value="BDV30728.1"/>
    <property type="molecule type" value="Genomic_DNA"/>
</dbReference>
<dbReference type="Proteomes" id="UP001317779">
    <property type="component" value="Chromosome"/>
</dbReference>
<dbReference type="InterPro" id="IPR019999">
    <property type="entry name" value="Anth_synth_I-like"/>
</dbReference>
<dbReference type="Pfam" id="PF00425">
    <property type="entry name" value="Chorismate_bind"/>
    <property type="match status" value="1"/>
</dbReference>
<gene>
    <name evidence="2" type="ORF">Microterr_13880</name>
</gene>
<proteinExistence type="predicted"/>
<dbReference type="PANTHER" id="PTHR11236:SF18">
    <property type="entry name" value="AMINODEOXYCHORISMATE SYNTHASE"/>
    <property type="match status" value="1"/>
</dbReference>
<dbReference type="Gene3D" id="3.60.120.10">
    <property type="entry name" value="Anthranilate synthase"/>
    <property type="match status" value="1"/>
</dbReference>